<dbReference type="Proteomes" id="UP001163046">
    <property type="component" value="Unassembled WGS sequence"/>
</dbReference>
<dbReference type="PROSITE" id="PS01180">
    <property type="entry name" value="CUB"/>
    <property type="match status" value="1"/>
</dbReference>
<dbReference type="InterPro" id="IPR035914">
    <property type="entry name" value="Sperma_CUB_dom_sf"/>
</dbReference>
<evidence type="ECO:0000259" key="4">
    <source>
        <dbReference type="PROSITE" id="PS01180"/>
    </source>
</evidence>
<dbReference type="EMBL" id="MU825426">
    <property type="protein sequence ID" value="KAJ7389731.1"/>
    <property type="molecule type" value="Genomic_DNA"/>
</dbReference>
<dbReference type="SUPFAM" id="SSF49854">
    <property type="entry name" value="Spermadhesin, CUB domain"/>
    <property type="match status" value="2"/>
</dbReference>
<accession>A0A9W9ZXL3</accession>
<keyword evidence="2" id="KW-1015">Disulfide bond</keyword>
<evidence type="ECO:0000313" key="6">
    <source>
        <dbReference type="Proteomes" id="UP001163046"/>
    </source>
</evidence>
<evidence type="ECO:0000256" key="1">
    <source>
        <dbReference type="ARBA" id="ARBA00022737"/>
    </source>
</evidence>
<organism evidence="5 6">
    <name type="scientific">Desmophyllum pertusum</name>
    <dbReference type="NCBI Taxonomy" id="174260"/>
    <lineage>
        <taxon>Eukaryota</taxon>
        <taxon>Metazoa</taxon>
        <taxon>Cnidaria</taxon>
        <taxon>Anthozoa</taxon>
        <taxon>Hexacorallia</taxon>
        <taxon>Scleractinia</taxon>
        <taxon>Caryophylliina</taxon>
        <taxon>Caryophylliidae</taxon>
        <taxon>Desmophyllum</taxon>
    </lineage>
</organism>
<dbReference type="PANTHER" id="PTHR24251">
    <property type="entry name" value="OVOCHYMASE-RELATED"/>
    <property type="match status" value="1"/>
</dbReference>
<dbReference type="OrthoDB" id="9971251at2759"/>
<protein>
    <recommendedName>
        <fullName evidence="4">CUB domain-containing protein</fullName>
    </recommendedName>
</protein>
<comment type="caution">
    <text evidence="5">The sequence shown here is derived from an EMBL/GenBank/DDBJ whole genome shotgun (WGS) entry which is preliminary data.</text>
</comment>
<evidence type="ECO:0000313" key="5">
    <source>
        <dbReference type="EMBL" id="KAJ7389731.1"/>
    </source>
</evidence>
<feature type="domain" description="CUB" evidence="4">
    <location>
        <begin position="119"/>
        <end position="194"/>
    </location>
</feature>
<evidence type="ECO:0000256" key="3">
    <source>
        <dbReference type="PROSITE-ProRule" id="PRU00059"/>
    </source>
</evidence>
<proteinExistence type="predicted"/>
<dbReference type="InterPro" id="IPR000859">
    <property type="entry name" value="CUB_dom"/>
</dbReference>
<name>A0A9W9ZXL3_9CNID</name>
<evidence type="ECO:0000256" key="2">
    <source>
        <dbReference type="ARBA" id="ARBA00023157"/>
    </source>
</evidence>
<dbReference type="PANTHER" id="PTHR24251:SF37">
    <property type="entry name" value="CUB DOMAIN-CONTAINING PROTEIN"/>
    <property type="match status" value="1"/>
</dbReference>
<keyword evidence="6" id="KW-1185">Reference proteome</keyword>
<dbReference type="Pfam" id="PF00431">
    <property type="entry name" value="CUB"/>
    <property type="match status" value="2"/>
</dbReference>
<reference evidence="5" key="1">
    <citation type="submission" date="2023-01" db="EMBL/GenBank/DDBJ databases">
        <title>Genome assembly of the deep-sea coral Lophelia pertusa.</title>
        <authorList>
            <person name="Herrera S."/>
            <person name="Cordes E."/>
        </authorList>
    </citation>
    <scope>NUCLEOTIDE SEQUENCE</scope>
    <source>
        <strain evidence="5">USNM1676648</strain>
        <tissue evidence="5">Polyp</tissue>
    </source>
</reference>
<keyword evidence="1" id="KW-0677">Repeat</keyword>
<comment type="caution">
    <text evidence="3">Lacks conserved residue(s) required for the propagation of feature annotation.</text>
</comment>
<dbReference type="AlphaFoldDB" id="A0A9W9ZXL3"/>
<gene>
    <name evidence="5" type="ORF">OS493_029631</name>
</gene>
<dbReference type="CDD" id="cd00041">
    <property type="entry name" value="CUB"/>
    <property type="match status" value="2"/>
</dbReference>
<sequence>MMRIRKTVLATVSTDLSRKHDVYLDNNCTEGHFVKFNTESSPMCYGIDMNEKLVEIRDGPSSSSDLIKAFCGYLYDTMVFSSGRHLWVRFHSPTYIFMLGDGFSAVFEMVNQLPAPFSCTEYRQRHILNSTTGSLASYNYPFYHENSVQCIWNIFDGVNREIRLTFDFFELPYSNDCKDAYVEVNDGPLTQTNL</sequence>
<dbReference type="Gene3D" id="2.60.120.290">
    <property type="entry name" value="Spermadhesin, CUB domain"/>
    <property type="match status" value="2"/>
</dbReference>